<dbReference type="KEGG" id="hara:AArcS_2615"/>
<feature type="region of interest" description="Disordered" evidence="1">
    <location>
        <begin position="40"/>
        <end position="98"/>
    </location>
</feature>
<dbReference type="InterPro" id="IPR003675">
    <property type="entry name" value="Rce1/LyrA-like_dom"/>
</dbReference>
<reference evidence="4" key="1">
    <citation type="submission" date="2020-11" db="EMBL/GenBank/DDBJ databases">
        <title>Carbohydrate-dependent, anaerobic sulfur respiration: A novel catabolism in halophilic archaea.</title>
        <authorList>
            <person name="Sorokin D.Y."/>
            <person name="Messina E."/>
            <person name="Smedile F."/>
            <person name="La Cono V."/>
            <person name="Hallsworth J.E."/>
            <person name="Yakimov M.M."/>
        </authorList>
    </citation>
    <scope>NUCLEOTIDE SEQUENCE</scope>
    <source>
        <strain evidence="4">AArc-S</strain>
    </source>
</reference>
<dbReference type="GO" id="GO:0004175">
    <property type="term" value="F:endopeptidase activity"/>
    <property type="evidence" value="ECO:0007669"/>
    <property type="project" value="UniProtKB-ARBA"/>
</dbReference>
<dbReference type="Proteomes" id="UP000663586">
    <property type="component" value="Chromosome"/>
</dbReference>
<dbReference type="GO" id="GO:0006508">
    <property type="term" value="P:proteolysis"/>
    <property type="evidence" value="ECO:0007669"/>
    <property type="project" value="UniProtKB-KW"/>
</dbReference>
<evidence type="ECO:0000256" key="2">
    <source>
        <dbReference type="SAM" id="Phobius"/>
    </source>
</evidence>
<evidence type="ECO:0000256" key="1">
    <source>
        <dbReference type="SAM" id="MobiDB-lite"/>
    </source>
</evidence>
<proteinExistence type="predicted"/>
<feature type="transmembrane region" description="Helical" evidence="2">
    <location>
        <begin position="193"/>
        <end position="210"/>
    </location>
</feature>
<feature type="transmembrane region" description="Helical" evidence="2">
    <location>
        <begin position="109"/>
        <end position="131"/>
    </location>
</feature>
<organism evidence="4 5">
    <name type="scientific">Natranaeroarchaeum sulfidigenes</name>
    <dbReference type="NCBI Taxonomy" id="2784880"/>
    <lineage>
        <taxon>Archaea</taxon>
        <taxon>Methanobacteriati</taxon>
        <taxon>Methanobacteriota</taxon>
        <taxon>Stenosarchaea group</taxon>
        <taxon>Halobacteria</taxon>
        <taxon>Halobacteriales</taxon>
        <taxon>Natronoarchaeaceae</taxon>
        <taxon>Natranaeroarchaeum</taxon>
    </lineage>
</organism>
<feature type="domain" description="CAAX prenyl protease 2/Lysostaphin resistance protein A-like" evidence="3">
    <location>
        <begin position="196"/>
        <end position="286"/>
    </location>
</feature>
<gene>
    <name evidence="4" type="ORF">AArcS_2615</name>
</gene>
<keyword evidence="2" id="KW-1133">Transmembrane helix</keyword>
<feature type="transmembrane region" description="Helical" evidence="2">
    <location>
        <begin position="216"/>
        <end position="242"/>
    </location>
</feature>
<keyword evidence="2" id="KW-0812">Transmembrane</keyword>
<sequence length="306" mass="31547">MSVRRTPHTVTQWVIFAAVTLLVTALVLVFARQTAALAAESDVSADGPEVDGPDADPDTEFPEETPESELLDDALDTASPGEIPATDTGGKPTPSRQSLDLSELSKRELFANVALTQGVFGGVLVAAAWWTGVPASALGIEWTAASVGLEAVAFGAGVGVALYVANAAAAIGLERIGVGFDELLRELLAPDSAREWAVLLLFVLPTVALFEELLFRAALIGALSTGFGVSPWLLAVLSSVAFGLGHGLQGPGGILVTGVLGFVLAAVFILTGSLLVVVVAHYVINAAEFVVHEGLGIDPRETLGSK</sequence>
<feature type="compositionally biased region" description="Acidic residues" evidence="1">
    <location>
        <begin position="48"/>
        <end position="75"/>
    </location>
</feature>
<protein>
    <submittedName>
        <fullName evidence="4">Metal-dependent membrane protease, CAAX family</fullName>
    </submittedName>
</protein>
<dbReference type="EMBL" id="CP064786">
    <property type="protein sequence ID" value="QSG03811.1"/>
    <property type="molecule type" value="Genomic_DNA"/>
</dbReference>
<evidence type="ECO:0000313" key="4">
    <source>
        <dbReference type="EMBL" id="QSG03811.1"/>
    </source>
</evidence>
<dbReference type="Pfam" id="PF02517">
    <property type="entry name" value="Rce1-like"/>
    <property type="match status" value="1"/>
</dbReference>
<feature type="transmembrane region" description="Helical" evidence="2">
    <location>
        <begin position="12"/>
        <end position="31"/>
    </location>
</feature>
<dbReference type="GO" id="GO:0080120">
    <property type="term" value="P:CAAX-box protein maturation"/>
    <property type="evidence" value="ECO:0007669"/>
    <property type="project" value="UniProtKB-ARBA"/>
</dbReference>
<evidence type="ECO:0000259" key="3">
    <source>
        <dbReference type="Pfam" id="PF02517"/>
    </source>
</evidence>
<dbReference type="AlphaFoldDB" id="A0A897MU36"/>
<feature type="transmembrane region" description="Helical" evidence="2">
    <location>
        <begin position="151"/>
        <end position="173"/>
    </location>
</feature>
<accession>A0A897MU36</accession>
<evidence type="ECO:0000313" key="5">
    <source>
        <dbReference type="Proteomes" id="UP000663586"/>
    </source>
</evidence>
<keyword evidence="4" id="KW-0378">Hydrolase</keyword>
<name>A0A897MU36_9EURY</name>
<keyword evidence="5" id="KW-1185">Reference proteome</keyword>
<feature type="transmembrane region" description="Helical" evidence="2">
    <location>
        <begin position="254"/>
        <end position="284"/>
    </location>
</feature>
<keyword evidence="2" id="KW-0472">Membrane</keyword>
<keyword evidence="4" id="KW-0645">Protease</keyword>